<feature type="compositionally biased region" description="Basic and acidic residues" evidence="1">
    <location>
        <begin position="137"/>
        <end position="150"/>
    </location>
</feature>
<feature type="compositionally biased region" description="Acidic residues" evidence="1">
    <location>
        <begin position="975"/>
        <end position="984"/>
    </location>
</feature>
<feature type="region of interest" description="Disordered" evidence="1">
    <location>
        <begin position="1507"/>
        <end position="1530"/>
    </location>
</feature>
<gene>
    <name evidence="3" type="ORF">QTG54_013755</name>
</gene>
<feature type="region of interest" description="Disordered" evidence="1">
    <location>
        <begin position="1543"/>
        <end position="1607"/>
    </location>
</feature>
<feature type="compositionally biased region" description="Acidic residues" evidence="1">
    <location>
        <begin position="916"/>
        <end position="927"/>
    </location>
</feature>
<organism evidence="3 4">
    <name type="scientific">Skeletonema marinoi</name>
    <dbReference type="NCBI Taxonomy" id="267567"/>
    <lineage>
        <taxon>Eukaryota</taxon>
        <taxon>Sar</taxon>
        <taxon>Stramenopiles</taxon>
        <taxon>Ochrophyta</taxon>
        <taxon>Bacillariophyta</taxon>
        <taxon>Coscinodiscophyceae</taxon>
        <taxon>Thalassiosirophycidae</taxon>
        <taxon>Thalassiosirales</taxon>
        <taxon>Skeletonemataceae</taxon>
        <taxon>Skeletonema</taxon>
        <taxon>Skeletonema marinoi-dohrnii complex</taxon>
    </lineage>
</organism>
<feature type="region of interest" description="Disordered" evidence="1">
    <location>
        <begin position="1200"/>
        <end position="1253"/>
    </location>
</feature>
<accession>A0AAD8XY30</accession>
<feature type="compositionally biased region" description="Polar residues" evidence="1">
    <location>
        <begin position="72"/>
        <end position="82"/>
    </location>
</feature>
<feature type="compositionally biased region" description="Low complexity" evidence="1">
    <location>
        <begin position="1240"/>
        <end position="1249"/>
    </location>
</feature>
<evidence type="ECO:0000313" key="4">
    <source>
        <dbReference type="Proteomes" id="UP001224775"/>
    </source>
</evidence>
<dbReference type="PROSITE" id="PS50172">
    <property type="entry name" value="BRCT"/>
    <property type="match status" value="1"/>
</dbReference>
<feature type="compositionally biased region" description="Basic and acidic residues" evidence="1">
    <location>
        <begin position="881"/>
        <end position="895"/>
    </location>
</feature>
<feature type="compositionally biased region" description="Basic and acidic residues" evidence="1">
    <location>
        <begin position="1060"/>
        <end position="1095"/>
    </location>
</feature>
<name>A0AAD8XY30_9STRA</name>
<comment type="caution">
    <text evidence="3">The sequence shown here is derived from an EMBL/GenBank/DDBJ whole genome shotgun (WGS) entry which is preliminary data.</text>
</comment>
<feature type="compositionally biased region" description="Acidic residues" evidence="1">
    <location>
        <begin position="719"/>
        <end position="732"/>
    </location>
</feature>
<reference evidence="3" key="1">
    <citation type="submission" date="2023-06" db="EMBL/GenBank/DDBJ databases">
        <title>Survivors Of The Sea: Transcriptome response of Skeletonema marinoi to long-term dormancy.</title>
        <authorList>
            <person name="Pinder M.I.M."/>
            <person name="Kourtchenko O."/>
            <person name="Robertson E.K."/>
            <person name="Larsson T."/>
            <person name="Maumus F."/>
            <person name="Osuna-Cruz C.M."/>
            <person name="Vancaester E."/>
            <person name="Stenow R."/>
            <person name="Vandepoele K."/>
            <person name="Ploug H."/>
            <person name="Bruchert V."/>
            <person name="Godhe A."/>
            <person name="Topel M."/>
        </authorList>
    </citation>
    <scope>NUCLEOTIDE SEQUENCE</scope>
    <source>
        <strain evidence="3">R05AC</strain>
    </source>
</reference>
<feature type="compositionally biased region" description="Polar residues" evidence="1">
    <location>
        <begin position="864"/>
        <end position="874"/>
    </location>
</feature>
<feature type="compositionally biased region" description="Basic and acidic residues" evidence="1">
    <location>
        <begin position="353"/>
        <end position="363"/>
    </location>
</feature>
<feature type="domain" description="BRCT" evidence="2">
    <location>
        <begin position="1603"/>
        <end position="1678"/>
    </location>
</feature>
<feature type="compositionally biased region" description="Acidic residues" evidence="1">
    <location>
        <begin position="688"/>
        <end position="698"/>
    </location>
</feature>
<dbReference type="Proteomes" id="UP001224775">
    <property type="component" value="Unassembled WGS sequence"/>
</dbReference>
<feature type="region of interest" description="Disordered" evidence="1">
    <location>
        <begin position="461"/>
        <end position="496"/>
    </location>
</feature>
<feature type="compositionally biased region" description="Polar residues" evidence="1">
    <location>
        <begin position="469"/>
        <end position="494"/>
    </location>
</feature>
<feature type="compositionally biased region" description="Basic residues" evidence="1">
    <location>
        <begin position="1153"/>
        <end position="1168"/>
    </location>
</feature>
<feature type="compositionally biased region" description="Polar residues" evidence="1">
    <location>
        <begin position="663"/>
        <end position="683"/>
    </location>
</feature>
<feature type="region of interest" description="Disordered" evidence="1">
    <location>
        <begin position="531"/>
        <end position="583"/>
    </location>
</feature>
<feature type="compositionally biased region" description="Acidic residues" evidence="1">
    <location>
        <begin position="1014"/>
        <end position="1027"/>
    </location>
</feature>
<feature type="compositionally biased region" description="Low complexity" evidence="1">
    <location>
        <begin position="646"/>
        <end position="658"/>
    </location>
</feature>
<evidence type="ECO:0000313" key="3">
    <source>
        <dbReference type="EMBL" id="KAK1735592.1"/>
    </source>
</evidence>
<feature type="compositionally biased region" description="Basic and acidic residues" evidence="1">
    <location>
        <begin position="91"/>
        <end position="120"/>
    </location>
</feature>
<feature type="region of interest" description="Disordered" evidence="1">
    <location>
        <begin position="11"/>
        <end position="202"/>
    </location>
</feature>
<feature type="region of interest" description="Disordered" evidence="1">
    <location>
        <begin position="617"/>
        <end position="1095"/>
    </location>
</feature>
<feature type="compositionally biased region" description="Low complexity" evidence="1">
    <location>
        <begin position="166"/>
        <end position="202"/>
    </location>
</feature>
<sequence>MVHSLSWRLLSNKFKKMPSLREDGTNNDESDAACNDTKLPVNEEEENIIDSQLTVKTDNTSKNDDDNVNDSQLTVKTDNTSKSNEDEDAKELDQSSHDGKNGEGHDDMKDMELDLSKDGAPDDDDDGLGDNDDVEVEERSPKYETAKEESNDSFLTSSQMLTPLEPLASSSQPSTSSAVSSPLLTTQMSQQSQQQQQQQQQDLLLNTQAETTATEATSLLLTQMTSAGGGNLGSTQGTLNTTQMTQERQEEEQEDQVNTQGTTSSELQLGMTQSQQTNGKEKSQQQMQSQQHGEHEKSPALFVDAKDEDFIEQFASRINEKTDDGNVEEEQREDDGFDITEEQVEEGNNDGSIDEKETRHTGTDEGEGNDSENMGMFFETNESDGENDTDNNGAGLLTQAANDDDDDSMSDVNSVKTQESKGDKASSDDGDNNADNEVVVDIIQKQDIIINVQNNISDMDAHHPLSGLTGPSQSQSDIPVQQQTALSQRSNGNKHVSFLDDKQDKLVDAEQSSHLDLDAAGAEEEVVVEDKDKKDVMVANSRPQLDLMKEEEEKEEEGATLNKKEVAGDSEAMIDGDNESKLSCDDEEVAKLLEAENKSTAAAVTNHDESQQALSVLDQQNVGDYTTHASADDIVEDDEPQETGDTIITTGSGSIGWSLYDGETQQLLSGPSQILTGPSNSPKGSDLANDEDDVEMKDDEVVAATTGDNDADAKMNVDEAADGVGSEDEYNENELTQPIVKPKSGDNDVDTNNKKDERENGDDESFVELKHTQENGLPSALSYPEDHIEKDQSPVKASNLDHTQNDHESQTQQSQDLLALTPVKDKHESSATSPARQKDIDEVVAKKTSEHDVNPASVKPAVQQMPSPDPSNESIKAASPKKVESKWLSSTREEVNPEGSRLLIPSFKAAENPTLNEDEEEASDDEAWVGHGLHNDHPEDDIENTQDDYLQQQKNVSMKRLSVKRSRSPSNDSSTVDEAEELEESFAPKVLRYGHLSKKSEPTDVQSQSSEAEFNVDDDDDDDDDESEVGRTTFPQSQTDEAIKRQLKEIEEMTLPSTKQLKEIASRKHMSDQIEEMRARHEKEMKSLKRENSMLRNTIKEKDEIIYERDCQLAQKNKLLKSQASAIAIMKKKLEIVSSATGIESSSTEKPVSTKKRTPASKPGKKRKQREEKVNSSDSEDDSMPLSALKGKVAKYQSSVKAKAESRQTTASVTKAVSHKPTKAKATHAVYDRNSDPPTKVKSTSSTKKMTSRPLLSNDLSKYWKELEEKGWSYKTGPEPYNKVYVPKDGATHMGCQLGIHFFEADQVIPEAIRRGDLNGNEPVLLSKENDTTPQTTNHSKQQLDITMDDTKLYDLVTLETARVAIDLVGRFVRGQDSAATFRGHLFDALWQRLKEQGAERGINWRYEPYSSPLSLYSWCFVPPGSSLGNKGKLGEDYYVREEHLVLGVLESVTSLKEVSGLLKQKYSAFSTVMPILTRAVGNNMSYEDARDGKDPTVRSRRARVLDLPVASEKMKSSRKNSPTRQPKVASIAEAALISTKKKPIIANKTPDKKRTRTVSPHTGSGKKQKTEEAEHISPSFHMDQTQTQVPVPSYERRSPSSTSSGPLSGYTFLCSGVDNSVNDRIKKLGGELARFETLNCSNSFRKLFFLSDHQGWRKPKYVYAAALGAPMLHVNWLSRIEKKYEEEGEVRVFDSSLYTRHRLPTGLDLFKRSYTLQRASHARDWVRPGGTDGDIFEGMTIGLALGAEEKMWKMTLEACGATVRVLSDIRGGKGQVDVDCCLFNAASDLPPHVISLPLHVTKLVEFIDQTTTPLLDLAWAHQSIIQRKCLPLDSERFTVSLKDNMCNLCKVNSIKRKNGGRLETGDIIQFSRGKNVSYGRIVNILWERQAKGCKLEIQLLESDGGYDLIDCESCPLMTIDEASIQGQVVLLSARDFMKLGYLPKNSAQSNIFNRVSEANQSQI</sequence>
<feature type="compositionally biased region" description="Polar residues" evidence="1">
    <location>
        <begin position="152"/>
        <end position="161"/>
    </location>
</feature>
<feature type="compositionally biased region" description="Basic and acidic residues" evidence="1">
    <location>
        <begin position="784"/>
        <end position="793"/>
    </location>
</feature>
<feature type="compositionally biased region" description="Polar residues" evidence="1">
    <location>
        <begin position="1138"/>
        <end position="1151"/>
    </location>
</feature>
<feature type="compositionally biased region" description="Polar residues" evidence="1">
    <location>
        <begin position="1003"/>
        <end position="1012"/>
    </location>
</feature>
<feature type="compositionally biased region" description="Basic and acidic residues" evidence="1">
    <location>
        <begin position="1041"/>
        <end position="1051"/>
    </location>
</feature>
<feature type="compositionally biased region" description="Basic and acidic residues" evidence="1">
    <location>
        <begin position="743"/>
        <end position="758"/>
    </location>
</feature>
<feature type="compositionally biased region" description="Acidic residues" evidence="1">
    <location>
        <begin position="121"/>
        <end position="136"/>
    </location>
</feature>
<feature type="compositionally biased region" description="Polar residues" evidence="1">
    <location>
        <begin position="947"/>
        <end position="956"/>
    </location>
</feature>
<feature type="compositionally biased region" description="Basic and acidic residues" evidence="1">
    <location>
        <begin position="418"/>
        <end position="427"/>
    </location>
</feature>
<dbReference type="InterPro" id="IPR001357">
    <property type="entry name" value="BRCT_dom"/>
</dbReference>
<feature type="compositionally biased region" description="Polar residues" evidence="1">
    <location>
        <begin position="617"/>
        <end position="629"/>
    </location>
</feature>
<feature type="compositionally biased region" description="Basic and acidic residues" evidence="1">
    <location>
        <begin position="836"/>
        <end position="853"/>
    </location>
</feature>
<feature type="compositionally biased region" description="Acidic residues" evidence="1">
    <location>
        <begin position="549"/>
        <end position="558"/>
    </location>
</feature>
<feature type="compositionally biased region" description="Acidic residues" evidence="1">
    <location>
        <begin position="325"/>
        <end position="348"/>
    </location>
</feature>
<keyword evidence="4" id="KW-1185">Reference proteome</keyword>
<feature type="compositionally biased region" description="Basic residues" evidence="1">
    <location>
        <begin position="1217"/>
        <end position="1226"/>
    </location>
</feature>
<feature type="compositionally biased region" description="Acidic residues" evidence="1">
    <location>
        <begin position="633"/>
        <end position="642"/>
    </location>
</feature>
<dbReference type="EMBL" id="JATAAI010000033">
    <property type="protein sequence ID" value="KAK1735592.1"/>
    <property type="molecule type" value="Genomic_DNA"/>
</dbReference>
<evidence type="ECO:0000256" key="1">
    <source>
        <dbReference type="SAM" id="MobiDB-lite"/>
    </source>
</evidence>
<feature type="region of interest" description="Disordered" evidence="1">
    <location>
        <begin position="222"/>
        <end position="436"/>
    </location>
</feature>
<feature type="region of interest" description="Disordered" evidence="1">
    <location>
        <begin position="1138"/>
        <end position="1187"/>
    </location>
</feature>
<proteinExistence type="predicted"/>
<evidence type="ECO:0000259" key="2">
    <source>
        <dbReference type="PROSITE" id="PS50172"/>
    </source>
</evidence>
<feature type="compositionally biased region" description="Polar residues" evidence="1">
    <location>
        <begin position="257"/>
        <end position="278"/>
    </location>
</feature>
<protein>
    <recommendedName>
        <fullName evidence="2">BRCT domain-containing protein</fullName>
    </recommendedName>
</protein>